<evidence type="ECO:0000313" key="9">
    <source>
        <dbReference type="EMBL" id="QEE27729.1"/>
    </source>
</evidence>
<dbReference type="Gene3D" id="3.40.50.1400">
    <property type="match status" value="2"/>
</dbReference>
<dbReference type="KEGG" id="talb:FTW19_06810"/>
<keyword evidence="7" id="KW-0963">Cytoplasm</keyword>
<dbReference type="CDD" id="cd03411">
    <property type="entry name" value="Ferrochelatase_N"/>
    <property type="match status" value="1"/>
</dbReference>
<comment type="subcellular location">
    <subcellularLocation>
        <location evidence="7">Cytoplasm</location>
    </subcellularLocation>
</comment>
<evidence type="ECO:0000313" key="10">
    <source>
        <dbReference type="Proteomes" id="UP000321820"/>
    </source>
</evidence>
<dbReference type="InterPro" id="IPR033644">
    <property type="entry name" value="Ferrochelatase_C"/>
</dbReference>
<comment type="catalytic activity">
    <reaction evidence="7">
        <text>heme b + 2 H(+) = protoporphyrin IX + Fe(2+)</text>
        <dbReference type="Rhea" id="RHEA:22584"/>
        <dbReference type="ChEBI" id="CHEBI:15378"/>
        <dbReference type="ChEBI" id="CHEBI:29033"/>
        <dbReference type="ChEBI" id="CHEBI:57306"/>
        <dbReference type="ChEBI" id="CHEBI:60344"/>
        <dbReference type="EC" id="4.98.1.1"/>
    </reaction>
</comment>
<feature type="binding site" evidence="7">
    <location>
        <position position="180"/>
    </location>
    <ligand>
        <name>Fe(2+)</name>
        <dbReference type="ChEBI" id="CHEBI:29033"/>
    </ligand>
</feature>
<dbReference type="EC" id="4.98.1.1" evidence="7"/>
<protein>
    <recommendedName>
        <fullName evidence="7">Ferrochelatase</fullName>
        <ecNumber evidence="7">4.98.1.1</ecNumber>
    </recommendedName>
    <alternativeName>
        <fullName evidence="7">Heme synthase</fullName>
    </alternativeName>
    <alternativeName>
        <fullName evidence="7">Protoheme ferro-lyase</fullName>
    </alternativeName>
</protein>
<sequence length="306" mass="34109">MHAILLLAHGTPDTLGEMKAYLDLVTSGRGVPDHVVEELQHRYAEIGLREEPGPEPPHLTRWTMRQAELLRTKISEPVYVAMRNWKPLIAPVIEQMKADGVTSARVLCLAPQNSRTSIGLYKRDLVKALGETPAIQIDFVEGWHNHPKLIEAFADRLLHTRVPQISIDVNNKRAVLFTAHSVPSRTVQGDNPDPYADEAKDTAALVAQKAGINDWYFAFQSQGASGGPWLGPTVEDSLRSLKDRGYDEVVLHPIGFVCDHVEVLYDIDINFQQFAKEIGIRLSRPESLNDHPLLIEALADLAGSRR</sequence>
<dbReference type="NCBIfam" id="TIGR00109">
    <property type="entry name" value="hemH"/>
    <property type="match status" value="1"/>
</dbReference>
<evidence type="ECO:0000256" key="8">
    <source>
        <dbReference type="RuleBase" id="RU004185"/>
    </source>
</evidence>
<evidence type="ECO:0000256" key="3">
    <source>
        <dbReference type="ARBA" id="ARBA00023133"/>
    </source>
</evidence>
<evidence type="ECO:0000256" key="5">
    <source>
        <dbReference type="ARBA" id="ARBA00023244"/>
    </source>
</evidence>
<dbReference type="AlphaFoldDB" id="A0A5B9E7I4"/>
<keyword evidence="3 7" id="KW-0350">Heme biosynthesis</keyword>
<dbReference type="GO" id="GO:0004325">
    <property type="term" value="F:ferrochelatase activity"/>
    <property type="evidence" value="ECO:0007669"/>
    <property type="project" value="UniProtKB-UniRule"/>
</dbReference>
<evidence type="ECO:0000256" key="4">
    <source>
        <dbReference type="ARBA" id="ARBA00023239"/>
    </source>
</evidence>
<dbReference type="RefSeq" id="WP_147646919.1">
    <property type="nucleotide sequence ID" value="NZ_CP042806.1"/>
</dbReference>
<feature type="binding site" evidence="7">
    <location>
        <position position="262"/>
    </location>
    <ligand>
        <name>Fe(2+)</name>
        <dbReference type="ChEBI" id="CHEBI:29033"/>
    </ligand>
</feature>
<comment type="function">
    <text evidence="7">Catalyzes the ferrous insertion into protoporphyrin IX.</text>
</comment>
<evidence type="ECO:0000256" key="6">
    <source>
        <dbReference type="ARBA" id="ARBA00024536"/>
    </source>
</evidence>
<keyword evidence="5 7" id="KW-0627">Porphyrin biosynthesis</keyword>
<keyword evidence="7" id="KW-0479">Metal-binding</keyword>
<comment type="similarity">
    <text evidence="1 7 8">Belongs to the ferrochelatase family.</text>
</comment>
<name>A0A5B9E7I4_9BACT</name>
<dbReference type="CDD" id="cd00419">
    <property type="entry name" value="Ferrochelatase_C"/>
    <property type="match status" value="1"/>
</dbReference>
<dbReference type="InterPro" id="IPR001015">
    <property type="entry name" value="Ferrochelatase"/>
</dbReference>
<dbReference type="Proteomes" id="UP000321820">
    <property type="component" value="Chromosome"/>
</dbReference>
<dbReference type="GO" id="GO:0046872">
    <property type="term" value="F:metal ion binding"/>
    <property type="evidence" value="ECO:0007669"/>
    <property type="project" value="UniProtKB-KW"/>
</dbReference>
<dbReference type="SUPFAM" id="SSF53800">
    <property type="entry name" value="Chelatase"/>
    <property type="match status" value="1"/>
</dbReference>
<dbReference type="UniPathway" id="UPA00252">
    <property type="reaction ID" value="UER00325"/>
</dbReference>
<dbReference type="Pfam" id="PF00762">
    <property type="entry name" value="Ferrochelatase"/>
    <property type="match status" value="1"/>
</dbReference>
<accession>A0A5B9E7I4</accession>
<dbReference type="PANTHER" id="PTHR11108:SF1">
    <property type="entry name" value="FERROCHELATASE, MITOCHONDRIAL"/>
    <property type="match status" value="1"/>
</dbReference>
<dbReference type="GO" id="GO:0006783">
    <property type="term" value="P:heme biosynthetic process"/>
    <property type="evidence" value="ECO:0007669"/>
    <property type="project" value="UniProtKB-UniRule"/>
</dbReference>
<evidence type="ECO:0000256" key="7">
    <source>
        <dbReference type="HAMAP-Rule" id="MF_00323"/>
    </source>
</evidence>
<dbReference type="PANTHER" id="PTHR11108">
    <property type="entry name" value="FERROCHELATASE"/>
    <property type="match status" value="1"/>
</dbReference>
<keyword evidence="10" id="KW-1185">Reference proteome</keyword>
<comment type="catalytic activity">
    <reaction evidence="6">
        <text>Fe-coproporphyrin III + 2 H(+) = coproporphyrin III + Fe(2+)</text>
        <dbReference type="Rhea" id="RHEA:49572"/>
        <dbReference type="ChEBI" id="CHEBI:15378"/>
        <dbReference type="ChEBI" id="CHEBI:29033"/>
        <dbReference type="ChEBI" id="CHEBI:68438"/>
        <dbReference type="ChEBI" id="CHEBI:131725"/>
        <dbReference type="EC" id="4.99.1.9"/>
    </reaction>
    <physiologicalReaction direction="right-to-left" evidence="6">
        <dbReference type="Rhea" id="RHEA:49574"/>
    </physiologicalReaction>
</comment>
<dbReference type="EMBL" id="CP042806">
    <property type="protein sequence ID" value="QEE27729.1"/>
    <property type="molecule type" value="Genomic_DNA"/>
</dbReference>
<organism evidence="9 10">
    <name type="scientific">Terriglobus albidus</name>
    <dbReference type="NCBI Taxonomy" id="1592106"/>
    <lineage>
        <taxon>Bacteria</taxon>
        <taxon>Pseudomonadati</taxon>
        <taxon>Acidobacteriota</taxon>
        <taxon>Terriglobia</taxon>
        <taxon>Terriglobales</taxon>
        <taxon>Acidobacteriaceae</taxon>
        <taxon>Terriglobus</taxon>
    </lineage>
</organism>
<comment type="pathway">
    <text evidence="7">Porphyrin-containing compound metabolism; protoheme biosynthesis; protoheme from protoporphyrin-IX: step 1/1.</text>
</comment>
<keyword evidence="4 7" id="KW-0456">Lyase</keyword>
<dbReference type="GO" id="GO:0005737">
    <property type="term" value="C:cytoplasm"/>
    <property type="evidence" value="ECO:0007669"/>
    <property type="project" value="UniProtKB-SubCell"/>
</dbReference>
<evidence type="ECO:0000256" key="1">
    <source>
        <dbReference type="ARBA" id="ARBA00007718"/>
    </source>
</evidence>
<dbReference type="InterPro" id="IPR033659">
    <property type="entry name" value="Ferrochelatase_N"/>
</dbReference>
<evidence type="ECO:0000256" key="2">
    <source>
        <dbReference type="ARBA" id="ARBA00023004"/>
    </source>
</evidence>
<proteinExistence type="inferred from homology"/>
<gene>
    <name evidence="7 9" type="primary">hemH</name>
    <name evidence="9" type="ORF">FTW19_06810</name>
</gene>
<reference evidence="9 10" key="1">
    <citation type="submission" date="2019-08" db="EMBL/GenBank/DDBJ databases">
        <title>Complete genome sequence of Terriglobus albidus strain ORNL.</title>
        <authorList>
            <person name="Podar M."/>
        </authorList>
    </citation>
    <scope>NUCLEOTIDE SEQUENCE [LARGE SCALE GENOMIC DNA]</scope>
    <source>
        <strain evidence="9 10">ORNL</strain>
    </source>
</reference>
<keyword evidence="2 7" id="KW-0408">Iron</keyword>
<dbReference type="OrthoDB" id="9776380at2"/>
<dbReference type="HAMAP" id="MF_00323">
    <property type="entry name" value="Ferrochelatase"/>
    <property type="match status" value="1"/>
</dbReference>